<sequence>MSYICLIGNENGIVAGSDSRETVAPNKFLDNRQKVFVDKKQNLIWACCGITKYNGIDYIDVVESILRDTNLSFIEKIDRLQIMIERVTKECYNYIGNGSAMDILIGYKLKRKILIRMNIQNGEVKRNTFFAPLAIEGGSGKIIMNKLPLKDYNHLSLKELEVYVKNRVQETIDKDKEISINDPTHVNTIGGKVKVVTL</sequence>
<dbReference type="KEGG" id="ruj:E5Z56_06415"/>
<dbReference type="AlphaFoldDB" id="A0A4P8Y1I3"/>
<dbReference type="Proteomes" id="UP000301475">
    <property type="component" value="Chromosome"/>
</dbReference>
<proteinExistence type="predicted"/>
<organism evidence="1 2">
    <name type="scientific">Ruminococcus bovis</name>
    <dbReference type="NCBI Taxonomy" id="2564099"/>
    <lineage>
        <taxon>Bacteria</taxon>
        <taxon>Bacillati</taxon>
        <taxon>Bacillota</taxon>
        <taxon>Clostridia</taxon>
        <taxon>Eubacteriales</taxon>
        <taxon>Oscillospiraceae</taxon>
        <taxon>Ruminococcus</taxon>
    </lineage>
</organism>
<evidence type="ECO:0000313" key="1">
    <source>
        <dbReference type="EMBL" id="QCT07018.1"/>
    </source>
</evidence>
<dbReference type="EMBL" id="CP039381">
    <property type="protein sequence ID" value="QCT07018.1"/>
    <property type="molecule type" value="Genomic_DNA"/>
</dbReference>
<gene>
    <name evidence="1" type="ORF">E5Z56_06415</name>
</gene>
<evidence type="ECO:0000313" key="2">
    <source>
        <dbReference type="Proteomes" id="UP000301475"/>
    </source>
</evidence>
<accession>A0A4P8Y1I3</accession>
<name>A0A4P8Y1I3_9FIRM</name>
<dbReference type="OrthoDB" id="3072454at2"/>
<dbReference type="RefSeq" id="WP_138157086.1">
    <property type="nucleotide sequence ID" value="NZ_CP039381.1"/>
</dbReference>
<reference evidence="1 2" key="1">
    <citation type="submission" date="2019-04" db="EMBL/GenBank/DDBJ databases">
        <authorList>
            <person name="Embree M."/>
            <person name="Gaffney J.R."/>
        </authorList>
    </citation>
    <scope>NUCLEOTIDE SEQUENCE [LARGE SCALE GENOMIC DNA]</scope>
    <source>
        <strain evidence="1 2">JE7A12</strain>
    </source>
</reference>
<protein>
    <submittedName>
        <fullName evidence="1">Uncharacterized protein</fullName>
    </submittedName>
</protein>
<keyword evidence="2" id="KW-1185">Reference proteome</keyword>